<keyword evidence="3" id="KW-0808">Transferase</keyword>
<dbReference type="PANTHER" id="PTHR43289">
    <property type="entry name" value="MITOGEN-ACTIVATED PROTEIN KINASE KINASE KINASE 20-RELATED"/>
    <property type="match status" value="1"/>
</dbReference>
<dbReference type="PROSITE" id="PS00108">
    <property type="entry name" value="PROTEIN_KINASE_ST"/>
    <property type="match status" value="1"/>
</dbReference>
<evidence type="ECO:0000259" key="10">
    <source>
        <dbReference type="PROSITE" id="PS50983"/>
    </source>
</evidence>
<evidence type="ECO:0000313" key="12">
    <source>
        <dbReference type="Proteomes" id="UP000031004"/>
    </source>
</evidence>
<organism evidence="11 12">
    <name type="scientific">Mycolicibacterium setense</name>
    <dbReference type="NCBI Taxonomy" id="431269"/>
    <lineage>
        <taxon>Bacteria</taxon>
        <taxon>Bacillati</taxon>
        <taxon>Actinomycetota</taxon>
        <taxon>Actinomycetes</taxon>
        <taxon>Mycobacteriales</taxon>
        <taxon>Mycobacteriaceae</taxon>
        <taxon>Mycolicibacterium</taxon>
    </lineage>
</organism>
<evidence type="ECO:0000259" key="9">
    <source>
        <dbReference type="PROSITE" id="PS50011"/>
    </source>
</evidence>
<evidence type="ECO:0000256" key="5">
    <source>
        <dbReference type="ARBA" id="ARBA00022777"/>
    </source>
</evidence>
<proteinExistence type="predicted"/>
<keyword evidence="8" id="KW-0812">Transmembrane</keyword>
<dbReference type="Gene3D" id="3.40.50.1980">
    <property type="entry name" value="Nitrogenase molybdenum iron protein domain"/>
    <property type="match status" value="2"/>
</dbReference>
<gene>
    <name evidence="11" type="ORF">QQ44_27780</name>
</gene>
<keyword evidence="4" id="KW-0547">Nucleotide-binding</keyword>
<dbReference type="PANTHER" id="PTHR43289:SF6">
    <property type="entry name" value="SERINE_THREONINE-PROTEIN KINASE NEKL-3"/>
    <property type="match status" value="1"/>
</dbReference>
<dbReference type="InterPro" id="IPR011009">
    <property type="entry name" value="Kinase-like_dom_sf"/>
</dbReference>
<evidence type="ECO:0000256" key="4">
    <source>
        <dbReference type="ARBA" id="ARBA00022741"/>
    </source>
</evidence>
<feature type="domain" description="Protein kinase" evidence="9">
    <location>
        <begin position="12"/>
        <end position="282"/>
    </location>
</feature>
<protein>
    <recommendedName>
        <fullName evidence="1">non-specific serine/threonine protein kinase</fullName>
        <ecNumber evidence="1">2.7.11.1</ecNumber>
    </recommendedName>
</protein>
<keyword evidence="5" id="KW-0418">Kinase</keyword>
<dbReference type="RefSeq" id="WP_039326680.1">
    <property type="nucleotide sequence ID" value="NZ_JTLZ01000012.1"/>
</dbReference>
<keyword evidence="8" id="KW-0472">Membrane</keyword>
<dbReference type="InterPro" id="IPR002491">
    <property type="entry name" value="ABC_transptr_periplasmic_BD"/>
</dbReference>
<dbReference type="SMART" id="SM00220">
    <property type="entry name" value="S_TKc"/>
    <property type="match status" value="1"/>
</dbReference>
<dbReference type="Gene3D" id="3.30.200.20">
    <property type="entry name" value="Phosphorylase Kinase, domain 1"/>
    <property type="match status" value="1"/>
</dbReference>
<dbReference type="SUPFAM" id="SSF56112">
    <property type="entry name" value="Protein kinase-like (PK-like)"/>
    <property type="match status" value="1"/>
</dbReference>
<dbReference type="InterPro" id="IPR008271">
    <property type="entry name" value="Ser/Thr_kinase_AS"/>
</dbReference>
<keyword evidence="12" id="KW-1185">Reference proteome</keyword>
<dbReference type="SUPFAM" id="SSF53807">
    <property type="entry name" value="Helical backbone' metal receptor"/>
    <property type="match status" value="1"/>
</dbReference>
<evidence type="ECO:0000256" key="6">
    <source>
        <dbReference type="ARBA" id="ARBA00022840"/>
    </source>
</evidence>
<evidence type="ECO:0000313" key="11">
    <source>
        <dbReference type="EMBL" id="KHO20330.1"/>
    </source>
</evidence>
<accession>A0ABR4YNW2</accession>
<keyword evidence="2" id="KW-0723">Serine/threonine-protein kinase</keyword>
<dbReference type="Proteomes" id="UP000031004">
    <property type="component" value="Unassembled WGS sequence"/>
</dbReference>
<feature type="transmembrane region" description="Helical" evidence="8">
    <location>
        <begin position="386"/>
        <end position="408"/>
    </location>
</feature>
<keyword evidence="8" id="KW-1133">Transmembrane helix</keyword>
<keyword evidence="6" id="KW-0067">ATP-binding</keyword>
<feature type="domain" description="Fe/B12 periplasmic-binding" evidence="10">
    <location>
        <begin position="437"/>
        <end position="699"/>
    </location>
</feature>
<dbReference type="Pfam" id="PF00069">
    <property type="entry name" value="Pkinase"/>
    <property type="match status" value="1"/>
</dbReference>
<name>A0ABR4YNW2_9MYCO</name>
<dbReference type="EMBL" id="JTLZ01000012">
    <property type="protein sequence ID" value="KHO20330.1"/>
    <property type="molecule type" value="Genomic_DNA"/>
</dbReference>
<dbReference type="PROSITE" id="PS50983">
    <property type="entry name" value="FE_B12_PBP"/>
    <property type="match status" value="1"/>
</dbReference>
<comment type="caution">
    <text evidence="11">The sequence shown here is derived from an EMBL/GenBank/DDBJ whole genome shotgun (WGS) entry which is preliminary data.</text>
</comment>
<dbReference type="Pfam" id="PF01497">
    <property type="entry name" value="Peripla_BP_2"/>
    <property type="match status" value="1"/>
</dbReference>
<evidence type="ECO:0000256" key="1">
    <source>
        <dbReference type="ARBA" id="ARBA00012513"/>
    </source>
</evidence>
<feature type="compositionally biased region" description="Polar residues" evidence="7">
    <location>
        <begin position="288"/>
        <end position="298"/>
    </location>
</feature>
<evidence type="ECO:0000256" key="3">
    <source>
        <dbReference type="ARBA" id="ARBA00022679"/>
    </source>
</evidence>
<feature type="compositionally biased region" description="Polar residues" evidence="7">
    <location>
        <begin position="347"/>
        <end position="356"/>
    </location>
</feature>
<dbReference type="InterPro" id="IPR000719">
    <property type="entry name" value="Prot_kinase_dom"/>
</dbReference>
<reference evidence="11 12" key="1">
    <citation type="submission" date="2014-11" db="EMBL/GenBank/DDBJ databases">
        <title>Mycobacterium setense Manresensis Genome.</title>
        <authorList>
            <person name="Rech G."/>
            <person name="Sumoy L."/>
        </authorList>
    </citation>
    <scope>NUCLEOTIDE SEQUENCE [LARGE SCALE GENOMIC DNA]</scope>
    <source>
        <strain evidence="11 12">Manresensis</strain>
    </source>
</reference>
<feature type="region of interest" description="Disordered" evidence="7">
    <location>
        <begin position="281"/>
        <end position="376"/>
    </location>
</feature>
<evidence type="ECO:0000256" key="8">
    <source>
        <dbReference type="SAM" id="Phobius"/>
    </source>
</evidence>
<dbReference type="Gene3D" id="1.10.510.10">
    <property type="entry name" value="Transferase(Phosphotransferase) domain 1"/>
    <property type="match status" value="1"/>
</dbReference>
<dbReference type="CDD" id="cd14014">
    <property type="entry name" value="STKc_PknB_like"/>
    <property type="match status" value="1"/>
</dbReference>
<dbReference type="EC" id="2.7.11.1" evidence="1"/>
<sequence length="699" mass="73540">MEFKPGDVVGGYAIQGVLGRGGMGIVYRAANPTLPRSDALKVLSSEYSNDPQFRARFEREATVASTLGHPNIVAVYSRGETDGGQLWIAMQYVAGTDADRELLDGRMTPDRAGHVIGEVAKALDYAHRRHVLHRDVKPANFLIAPAEHEGDDERVFLADFGIARAKDDTTHLTTDGTVMASIAYAAPEALSGTSDQLDHRADIYSLGCSLFRLLTGKTPFAGRGGVPAIVTAHVFEDPPKVTDLAPHLPVGLNDVIAKAMAKNPDARYQTARELAEATTAALADTTTSVPRSTVTQEWDSAPPFSDGVTHPAGRPAQWRPSGPQPTMGGRPTGPSSHPGPVMPYPSGQFSGANARTQPREFTGPPQAPTSAPVMPAAPKKSLKRRIMIPAAAVALVAVLAVAGFVLLYRNNPNNAPYTPQTITHVHGTTEITASPRAVAALGPGDADALLALGIQPVAIASAGGTVPSWIRDELTDEPAVMNFIDTGAIGAAKPDLILASGDVDDATYQRLSDIAPTVARPVGEEPWNWQAQLKWIAKIVGKEGVATQLTSTIAAQQNDLRNQNSKAAGKTVSVLNMTDTDLSWTLAPSNAADFLASIGLVYDQKLAREEGETAVTRAVGNLAKLYLVDSSVLVVIRTDKAAGGGGAAGLPAELGAFRGAMVIVDDPDTIAALANPGGVLATQFLDKTWVPQLVDQMHA</sequence>
<evidence type="ECO:0000256" key="7">
    <source>
        <dbReference type="SAM" id="MobiDB-lite"/>
    </source>
</evidence>
<evidence type="ECO:0000256" key="2">
    <source>
        <dbReference type="ARBA" id="ARBA00022527"/>
    </source>
</evidence>
<dbReference type="PROSITE" id="PS50011">
    <property type="entry name" value="PROTEIN_KINASE_DOM"/>
    <property type="match status" value="1"/>
</dbReference>